<reference evidence="1 2" key="1">
    <citation type="submission" date="2023-05" db="EMBL/GenBank/DDBJ databases">
        <title>Actinoplanes sp. NEAU-A12 genome sequencing.</title>
        <authorList>
            <person name="Wang Z.-S."/>
        </authorList>
    </citation>
    <scope>NUCLEOTIDE SEQUENCE [LARGE SCALE GENOMIC DNA]</scope>
    <source>
        <strain evidence="1 2">NEAU-A12</strain>
    </source>
</reference>
<evidence type="ECO:0008006" key="3">
    <source>
        <dbReference type="Google" id="ProtNLM"/>
    </source>
</evidence>
<sequence>MTEDDPFLAADRFLQREGRLLERRLFATLYQGASPDGVVDVLRGYRNDDGGFGHGLEPDKRCPASLPIDVEVALQALATAGAADPGLLAPACDYLSRVAAEAGAGGAVPLAFPIIERFPRAAHWTDWTYAPSVNPTAGLAGHLHQLGFDHPWREDATGWCWRQIEAGTLPGEVHGLGEVLVFLGHVPDRERAGRHAPEVLKQMAATTMFHAMPRPGEYGLTPLHVAPTADAPWRGLFDDTQIEAHLDHLAGAQLPDGGWPVTWEPPGQASLMDWRGIVTLQALRTLTSYGRLSPTAAA</sequence>
<dbReference type="RefSeq" id="WP_282759633.1">
    <property type="nucleotide sequence ID" value="NZ_JASCTH010000007.1"/>
</dbReference>
<name>A0ABT6WI98_9ACTN</name>
<gene>
    <name evidence="1" type="ORF">QLQ12_12670</name>
</gene>
<dbReference type="InterPro" id="IPR008930">
    <property type="entry name" value="Terpenoid_cyclase/PrenylTrfase"/>
</dbReference>
<protein>
    <recommendedName>
        <fullName evidence="3">Prenyltransferase</fullName>
    </recommendedName>
</protein>
<proteinExistence type="predicted"/>
<dbReference type="EMBL" id="JASCTH010000007">
    <property type="protein sequence ID" value="MDI6099448.1"/>
    <property type="molecule type" value="Genomic_DNA"/>
</dbReference>
<comment type="caution">
    <text evidence="1">The sequence shown here is derived from an EMBL/GenBank/DDBJ whole genome shotgun (WGS) entry which is preliminary data.</text>
</comment>
<evidence type="ECO:0000313" key="2">
    <source>
        <dbReference type="Proteomes" id="UP001241758"/>
    </source>
</evidence>
<dbReference type="Proteomes" id="UP001241758">
    <property type="component" value="Unassembled WGS sequence"/>
</dbReference>
<keyword evidence="2" id="KW-1185">Reference proteome</keyword>
<organism evidence="1 2">
    <name type="scientific">Actinoplanes sandaracinus</name>
    <dbReference type="NCBI Taxonomy" id="3045177"/>
    <lineage>
        <taxon>Bacteria</taxon>
        <taxon>Bacillati</taxon>
        <taxon>Actinomycetota</taxon>
        <taxon>Actinomycetes</taxon>
        <taxon>Micromonosporales</taxon>
        <taxon>Micromonosporaceae</taxon>
        <taxon>Actinoplanes</taxon>
    </lineage>
</organism>
<dbReference type="SUPFAM" id="SSF48239">
    <property type="entry name" value="Terpenoid cyclases/Protein prenyltransferases"/>
    <property type="match status" value="1"/>
</dbReference>
<evidence type="ECO:0000313" key="1">
    <source>
        <dbReference type="EMBL" id="MDI6099448.1"/>
    </source>
</evidence>
<accession>A0ABT6WI98</accession>